<dbReference type="AlphaFoldDB" id="A0A3P7P7T9"/>
<feature type="compositionally biased region" description="Polar residues" evidence="1">
    <location>
        <begin position="198"/>
        <end position="209"/>
    </location>
</feature>
<feature type="region of interest" description="Disordered" evidence="1">
    <location>
        <begin position="1"/>
        <end position="264"/>
    </location>
</feature>
<dbReference type="Pfam" id="PF05022">
    <property type="entry name" value="SRP40_C"/>
    <property type="match status" value="1"/>
</dbReference>
<dbReference type="Proteomes" id="UP000281553">
    <property type="component" value="Unassembled WGS sequence"/>
</dbReference>
<protein>
    <recommendedName>
        <fullName evidence="2">Srp40 C-terminal domain-containing protein</fullName>
    </recommendedName>
</protein>
<dbReference type="EMBL" id="UYRU01064945">
    <property type="protein sequence ID" value="VDN16182.1"/>
    <property type="molecule type" value="Genomic_DNA"/>
</dbReference>
<dbReference type="GO" id="GO:0005730">
    <property type="term" value="C:nucleolus"/>
    <property type="evidence" value="ECO:0007669"/>
    <property type="project" value="InterPro"/>
</dbReference>
<feature type="domain" description="Srp40 C-terminal" evidence="2">
    <location>
        <begin position="254"/>
        <end position="337"/>
    </location>
</feature>
<keyword evidence="4" id="KW-1185">Reference proteome</keyword>
<feature type="compositionally biased region" description="Low complexity" evidence="1">
    <location>
        <begin position="45"/>
        <end position="68"/>
    </location>
</feature>
<evidence type="ECO:0000259" key="2">
    <source>
        <dbReference type="Pfam" id="PF05022"/>
    </source>
</evidence>
<evidence type="ECO:0000313" key="4">
    <source>
        <dbReference type="Proteomes" id="UP000281553"/>
    </source>
</evidence>
<dbReference type="PANTHER" id="PTHR23216">
    <property type="entry name" value="NUCLEOLAR AND COILED-BODY PHOSPHOPROTEIN 1"/>
    <property type="match status" value="1"/>
</dbReference>
<sequence>SDSEDEPPKKTVAVAKPAVKAAVVSKKASSSSESESDSEDEVPKKTAAVAKPAVKVAVVSKSASSSSESETDSEVEPPKKTVAVARPAVKVAVVSKRMSSSSESESDSEDEPPQKKLRAASMGSWKGDQFSAKKQTATAPRPSLGGDDRSDANVTRRKRKASHNDTQESEESAPRGKKSLGTVGSLNGKPKKPKLNASGDTDSLFNVSSLPDAASTPAQGAAPKKHPRHSMPAMSNGVKNPGEVNPPGSAPRQPFRRVPDDCVTLDPRRADNSFLAKAKGWIPSSLQLAGARGSFGEKADQTLRYTRGKDFRHEKTKKKRGTYSGGAITTDVYSFKFDE</sequence>
<name>A0A3P7P7T9_DIBLA</name>
<feature type="compositionally biased region" description="Low complexity" evidence="1">
    <location>
        <begin position="80"/>
        <end position="103"/>
    </location>
</feature>
<evidence type="ECO:0000256" key="1">
    <source>
        <dbReference type="SAM" id="MobiDB-lite"/>
    </source>
</evidence>
<dbReference type="InterPro" id="IPR007718">
    <property type="entry name" value="Srp40_C"/>
</dbReference>
<gene>
    <name evidence="3" type="ORF">DILT_LOCUS12013</name>
</gene>
<dbReference type="GO" id="GO:0005654">
    <property type="term" value="C:nucleoplasm"/>
    <property type="evidence" value="ECO:0007669"/>
    <property type="project" value="TreeGrafter"/>
</dbReference>
<feature type="compositionally biased region" description="Low complexity" evidence="1">
    <location>
        <begin position="10"/>
        <end position="33"/>
    </location>
</feature>
<organism evidence="3 4">
    <name type="scientific">Dibothriocephalus latus</name>
    <name type="common">Fish tapeworm</name>
    <name type="synonym">Diphyllobothrium latum</name>
    <dbReference type="NCBI Taxonomy" id="60516"/>
    <lineage>
        <taxon>Eukaryota</taxon>
        <taxon>Metazoa</taxon>
        <taxon>Spiralia</taxon>
        <taxon>Lophotrochozoa</taxon>
        <taxon>Platyhelminthes</taxon>
        <taxon>Cestoda</taxon>
        <taxon>Eucestoda</taxon>
        <taxon>Diphyllobothriidea</taxon>
        <taxon>Diphyllobothriidae</taxon>
        <taxon>Dibothriocephalus</taxon>
    </lineage>
</organism>
<dbReference type="OrthoDB" id="5599646at2759"/>
<dbReference type="InterPro" id="IPR039191">
    <property type="entry name" value="Nopp140-like"/>
</dbReference>
<dbReference type="PANTHER" id="PTHR23216:SF1">
    <property type="entry name" value="NUCLEOLAR AND COILED-BODY PHOSPHOPROTEIN 1"/>
    <property type="match status" value="1"/>
</dbReference>
<feature type="non-terminal residue" evidence="3">
    <location>
        <position position="1"/>
    </location>
</feature>
<evidence type="ECO:0000313" key="3">
    <source>
        <dbReference type="EMBL" id="VDN16182.1"/>
    </source>
</evidence>
<reference evidence="3 4" key="1">
    <citation type="submission" date="2018-11" db="EMBL/GenBank/DDBJ databases">
        <authorList>
            <consortium name="Pathogen Informatics"/>
        </authorList>
    </citation>
    <scope>NUCLEOTIDE SEQUENCE [LARGE SCALE GENOMIC DNA]</scope>
</reference>
<proteinExistence type="predicted"/>
<accession>A0A3P7P7T9</accession>